<dbReference type="FunFam" id="3.40.50.720:FF:000097">
    <property type="entry name" value="SDR family oxidoreductase"/>
    <property type="match status" value="1"/>
</dbReference>
<sequence>MVARTIRPSTAERGSHPKGLSVTNTDPTKKYTSEDFPRQEQDQPGLTSKTDPRPDHGEDSYVGSGKLDGQVALITGGDSGIGRAVAIAFAREGADVAISYLPEEQDDAEDTATWIEKAGRRALLLPGDAREEQYSTDIVELTVEEFGQLDILVLNAAYQENRKGLENIPTPEFDRVFKTNLYAPMWTARAAIPHLKPGSSIITTSSIQAFQPSPELIDYAMTKAAQVAFTRALADQLGEKGVRVNAVAPGPIWTPLIPATSWPDKVVTFGQDTPLGRAGQPAELAPAYVFLASDQASYVSGSVLPVTGGKSL</sequence>
<feature type="compositionally biased region" description="Basic and acidic residues" evidence="3">
    <location>
        <begin position="50"/>
        <end position="59"/>
    </location>
</feature>
<dbReference type="EMBL" id="FOVM01000010">
    <property type="protein sequence ID" value="SFO00570.1"/>
    <property type="molecule type" value="Genomic_DNA"/>
</dbReference>
<dbReference type="OrthoDB" id="9809287at2"/>
<evidence type="ECO:0000313" key="5">
    <source>
        <dbReference type="EMBL" id="SFO00570.1"/>
    </source>
</evidence>
<dbReference type="Gene3D" id="3.40.50.720">
    <property type="entry name" value="NAD(P)-binding Rossmann-like Domain"/>
    <property type="match status" value="1"/>
</dbReference>
<gene>
    <name evidence="5" type="ORF">SAMN05216219_2995</name>
</gene>
<feature type="region of interest" description="Disordered" evidence="3">
    <location>
        <begin position="1"/>
        <end position="65"/>
    </location>
</feature>
<dbReference type="Proteomes" id="UP000198867">
    <property type="component" value="Unassembled WGS sequence"/>
</dbReference>
<dbReference type="CDD" id="cd05355">
    <property type="entry name" value="SDR_c1"/>
    <property type="match status" value="1"/>
</dbReference>
<dbReference type="PRINTS" id="PR00081">
    <property type="entry name" value="GDHRDH"/>
</dbReference>
<organism evidence="5 6">
    <name type="scientific">Mycetocola miduiensis</name>
    <dbReference type="NCBI Taxonomy" id="995034"/>
    <lineage>
        <taxon>Bacteria</taxon>
        <taxon>Bacillati</taxon>
        <taxon>Actinomycetota</taxon>
        <taxon>Actinomycetes</taxon>
        <taxon>Micrococcales</taxon>
        <taxon>Microbacteriaceae</taxon>
        <taxon>Mycetocola</taxon>
    </lineage>
</organism>
<dbReference type="STRING" id="995034.SAMN05216219_2995"/>
<dbReference type="InterPro" id="IPR036291">
    <property type="entry name" value="NAD(P)-bd_dom_sf"/>
</dbReference>
<dbReference type="PANTHER" id="PTHR48107:SF16">
    <property type="entry name" value="NADPH-DEPENDENT ALDEHYDE REDUCTASE 1, CHLOROPLASTIC"/>
    <property type="match status" value="1"/>
</dbReference>
<keyword evidence="6" id="KW-1185">Reference proteome</keyword>
<proteinExistence type="inferred from homology"/>
<feature type="compositionally biased region" description="Basic and acidic residues" evidence="3">
    <location>
        <begin position="27"/>
        <end position="41"/>
    </location>
</feature>
<dbReference type="PANTHER" id="PTHR48107">
    <property type="entry name" value="NADPH-DEPENDENT ALDEHYDE REDUCTASE-LIKE PROTEIN, CHLOROPLASTIC-RELATED"/>
    <property type="match status" value="1"/>
</dbReference>
<evidence type="ECO:0000256" key="2">
    <source>
        <dbReference type="ARBA" id="ARBA00023002"/>
    </source>
</evidence>
<keyword evidence="2" id="KW-0560">Oxidoreductase</keyword>
<dbReference type="SUPFAM" id="SSF51735">
    <property type="entry name" value="NAD(P)-binding Rossmann-fold domains"/>
    <property type="match status" value="1"/>
</dbReference>
<dbReference type="Pfam" id="PF13561">
    <property type="entry name" value="adh_short_C2"/>
    <property type="match status" value="1"/>
</dbReference>
<feature type="domain" description="Ketoreductase" evidence="4">
    <location>
        <begin position="70"/>
        <end position="256"/>
    </location>
</feature>
<dbReference type="SMART" id="SM00822">
    <property type="entry name" value="PKS_KR"/>
    <property type="match status" value="1"/>
</dbReference>
<evidence type="ECO:0000256" key="1">
    <source>
        <dbReference type="ARBA" id="ARBA00006484"/>
    </source>
</evidence>
<evidence type="ECO:0000259" key="4">
    <source>
        <dbReference type="SMART" id="SM00822"/>
    </source>
</evidence>
<accession>A0A1I5DN87</accession>
<dbReference type="GO" id="GO:0016614">
    <property type="term" value="F:oxidoreductase activity, acting on CH-OH group of donors"/>
    <property type="evidence" value="ECO:0007669"/>
    <property type="project" value="UniProtKB-ARBA"/>
</dbReference>
<evidence type="ECO:0000256" key="3">
    <source>
        <dbReference type="SAM" id="MobiDB-lite"/>
    </source>
</evidence>
<dbReference type="InterPro" id="IPR002347">
    <property type="entry name" value="SDR_fam"/>
</dbReference>
<protein>
    <recommendedName>
        <fullName evidence="4">Ketoreductase domain-containing protein</fullName>
    </recommendedName>
</protein>
<reference evidence="6" key="1">
    <citation type="submission" date="2016-10" db="EMBL/GenBank/DDBJ databases">
        <authorList>
            <person name="Varghese N."/>
            <person name="Submissions S."/>
        </authorList>
    </citation>
    <scope>NUCLEOTIDE SEQUENCE [LARGE SCALE GENOMIC DNA]</scope>
    <source>
        <strain evidence="6">CGMCC 1.11101</strain>
    </source>
</reference>
<dbReference type="AlphaFoldDB" id="A0A1I5DN87"/>
<comment type="similarity">
    <text evidence="1">Belongs to the short-chain dehydrogenases/reductases (SDR) family.</text>
</comment>
<dbReference type="PRINTS" id="PR00080">
    <property type="entry name" value="SDRFAMILY"/>
</dbReference>
<evidence type="ECO:0000313" key="6">
    <source>
        <dbReference type="Proteomes" id="UP000198867"/>
    </source>
</evidence>
<dbReference type="InterPro" id="IPR057326">
    <property type="entry name" value="KR_dom"/>
</dbReference>
<name>A0A1I5DN87_9MICO</name>